<keyword evidence="3" id="KW-1185">Reference proteome</keyword>
<gene>
    <name evidence="2" type="ORF">CLAFUR5_10006</name>
</gene>
<dbReference type="EMBL" id="CP090169">
    <property type="protein sequence ID" value="UJO19830.1"/>
    <property type="molecule type" value="Genomic_DNA"/>
</dbReference>
<feature type="compositionally biased region" description="Polar residues" evidence="1">
    <location>
        <begin position="43"/>
        <end position="54"/>
    </location>
</feature>
<reference evidence="2" key="1">
    <citation type="submission" date="2021-12" db="EMBL/GenBank/DDBJ databases">
        <authorList>
            <person name="Zaccaron A."/>
            <person name="Stergiopoulos I."/>
        </authorList>
    </citation>
    <scope>NUCLEOTIDE SEQUENCE</scope>
    <source>
        <strain evidence="2">Race5_Kim</strain>
    </source>
</reference>
<name>A0A9Q8PCA7_PASFU</name>
<evidence type="ECO:0000313" key="3">
    <source>
        <dbReference type="Proteomes" id="UP000756132"/>
    </source>
</evidence>
<evidence type="ECO:0000313" key="2">
    <source>
        <dbReference type="EMBL" id="UJO19830.1"/>
    </source>
</evidence>
<feature type="region of interest" description="Disordered" evidence="1">
    <location>
        <begin position="1"/>
        <end position="54"/>
    </location>
</feature>
<feature type="compositionally biased region" description="Low complexity" evidence="1">
    <location>
        <begin position="23"/>
        <end position="34"/>
    </location>
</feature>
<organism evidence="2 3">
    <name type="scientific">Passalora fulva</name>
    <name type="common">Tomato leaf mold</name>
    <name type="synonym">Cladosporium fulvum</name>
    <dbReference type="NCBI Taxonomy" id="5499"/>
    <lineage>
        <taxon>Eukaryota</taxon>
        <taxon>Fungi</taxon>
        <taxon>Dikarya</taxon>
        <taxon>Ascomycota</taxon>
        <taxon>Pezizomycotina</taxon>
        <taxon>Dothideomycetes</taxon>
        <taxon>Dothideomycetidae</taxon>
        <taxon>Mycosphaerellales</taxon>
        <taxon>Mycosphaerellaceae</taxon>
        <taxon>Fulvia</taxon>
    </lineage>
</organism>
<dbReference type="RefSeq" id="XP_047764196.1">
    <property type="nucleotide sequence ID" value="XM_047909154.1"/>
</dbReference>
<feature type="region of interest" description="Disordered" evidence="1">
    <location>
        <begin position="319"/>
        <end position="356"/>
    </location>
</feature>
<dbReference type="GeneID" id="71989884"/>
<dbReference type="Proteomes" id="UP000756132">
    <property type="component" value="Chromosome 7"/>
</dbReference>
<dbReference type="OrthoDB" id="3557758at2759"/>
<dbReference type="KEGG" id="ffu:CLAFUR5_10006"/>
<dbReference type="AlphaFoldDB" id="A0A9Q8PCA7"/>
<feature type="region of interest" description="Disordered" evidence="1">
    <location>
        <begin position="118"/>
        <end position="186"/>
    </location>
</feature>
<accession>A0A9Q8PCA7</accession>
<proteinExistence type="predicted"/>
<sequence>MPSRKADSESSATKSDIRRTSLRRLSSIASLHSLNPFHRRRSNNNTLADTPATSTSNLSLISTVVNAPECPKDLIFAEHETAHVNAKPPQPAQPHLPSRRSSYICLPDDPIGGMPRSRTFSNLPIPTRLKKTSNPLAQSKSHARLPSTVQPPRLPSPPRSSRKHSITRLAGIENIPASARKALPRSDTEPLLQASHDYRGPHVARSTAFKENITLSPIKPLPSLDMVDTKDFYSQSPTYVSAQNWSNIGDLTDPLPSPSLGLTNSFSSSTLSLTKYRALPEGAYKRLSQKYDSCPAYRSAKERVPTPGQAVQRWNSQPVLGAKSSRRSSHGEIKQARLMSTRGAPTPPPPKTPLGTQVLNQAKSRTTSSSSTHLLPVMEQVIASENELPGTSSRRDSVVDNPRAVRVYEPPAYWTGRFSTLNDRYRNEELLECNILTPSRSSEDWVPKSHTDKIHTPDANCARMRRAIELLHSQCATDEAKRSFYVWQKQLAVALQTPELAKPVAGARHCQLEMSLKDHSSSPGSPFGSGRKVSFLDRLLGRKERSFV</sequence>
<evidence type="ECO:0000256" key="1">
    <source>
        <dbReference type="SAM" id="MobiDB-lite"/>
    </source>
</evidence>
<reference evidence="2" key="2">
    <citation type="journal article" date="2022" name="Microb. Genom.">
        <title>A chromosome-scale genome assembly of the tomato pathogen Cladosporium fulvum reveals a compartmentalized genome architecture and the presence of a dispensable chromosome.</title>
        <authorList>
            <person name="Zaccaron A.Z."/>
            <person name="Chen L.H."/>
            <person name="Samaras A."/>
            <person name="Stergiopoulos I."/>
        </authorList>
    </citation>
    <scope>NUCLEOTIDE SEQUENCE</scope>
    <source>
        <strain evidence="2">Race5_Kim</strain>
    </source>
</reference>
<protein>
    <submittedName>
        <fullName evidence="2">Uncharacterized protein</fullName>
    </submittedName>
</protein>